<dbReference type="InterPro" id="IPR009776">
    <property type="entry name" value="Spore_0_M"/>
</dbReference>
<gene>
    <name evidence="1" type="ORF">GCM10009539_54820</name>
</gene>
<comment type="caution">
    <text evidence="1">The sequence shown here is derived from an EMBL/GenBank/DDBJ whole genome shotgun (WGS) entry which is preliminary data.</text>
</comment>
<accession>A0ABP3EFN3</accession>
<protein>
    <recommendedName>
        <fullName evidence="3">Sporulation-control protein</fullName>
    </recommendedName>
</protein>
<dbReference type="Proteomes" id="UP001500967">
    <property type="component" value="Unassembled WGS sequence"/>
</dbReference>
<dbReference type="Pfam" id="PF07070">
    <property type="entry name" value="Spo0M"/>
    <property type="match status" value="1"/>
</dbReference>
<name>A0ABP3EFN3_9ACTN</name>
<dbReference type="EMBL" id="BAAAGX010000021">
    <property type="protein sequence ID" value="GAA0262087.1"/>
    <property type="molecule type" value="Genomic_DNA"/>
</dbReference>
<dbReference type="PANTHER" id="PTHR40053:SF1">
    <property type="entry name" value="SPORULATION-CONTROL PROTEIN SPO0M"/>
    <property type="match status" value="1"/>
</dbReference>
<dbReference type="PANTHER" id="PTHR40053">
    <property type="entry name" value="SPORULATION-CONTROL PROTEIN SPO0M"/>
    <property type="match status" value="1"/>
</dbReference>
<evidence type="ECO:0000313" key="2">
    <source>
        <dbReference type="Proteomes" id="UP001500967"/>
    </source>
</evidence>
<organism evidence="1 2">
    <name type="scientific">Cryptosporangium japonicum</name>
    <dbReference type="NCBI Taxonomy" id="80872"/>
    <lineage>
        <taxon>Bacteria</taxon>
        <taxon>Bacillati</taxon>
        <taxon>Actinomycetota</taxon>
        <taxon>Actinomycetes</taxon>
        <taxon>Cryptosporangiales</taxon>
        <taxon>Cryptosporangiaceae</taxon>
        <taxon>Cryptosporangium</taxon>
    </lineage>
</organism>
<evidence type="ECO:0000313" key="1">
    <source>
        <dbReference type="EMBL" id="GAA0262087.1"/>
    </source>
</evidence>
<proteinExistence type="predicted"/>
<reference evidence="2" key="1">
    <citation type="journal article" date="2019" name="Int. J. Syst. Evol. Microbiol.">
        <title>The Global Catalogue of Microorganisms (GCM) 10K type strain sequencing project: providing services to taxonomists for standard genome sequencing and annotation.</title>
        <authorList>
            <consortium name="The Broad Institute Genomics Platform"/>
            <consortium name="The Broad Institute Genome Sequencing Center for Infectious Disease"/>
            <person name="Wu L."/>
            <person name="Ma J."/>
        </authorList>
    </citation>
    <scope>NUCLEOTIDE SEQUENCE [LARGE SCALE GENOMIC DNA]</scope>
    <source>
        <strain evidence="2">JCM 10425</strain>
    </source>
</reference>
<sequence length="333" mass="35557">MHAFGAGGPSVDTVLERSDCRPGELLRGEVRLRGGDRTVTIERIELGLVTRVEFEGGDHEQAGGVEFARLPLNGHFELRENTDQTIPFQFPVPWEAPVTAVFGQPLRGMAVGLKTEVAVAKAIDAGDLDPVRIHPLPAQELFLDAVARLGFTFRSADVEYGQLRGVPQQLPFYQEIEFFPAPQYSGRLNELEVTFVANPHAVDVVLEVDKRGGLFSGGADTFHHLRIDYATADQTDWAGYLDGWLQQLLANAGGFGGHGAAAFGGHGGYGSHGGYGTHGGYDSHGHHGHRRHRGPGMGAVAGGAAAGFVGGIVAGEVFEEVFDDDGGDDEGFF</sequence>
<keyword evidence="2" id="KW-1185">Reference proteome</keyword>
<evidence type="ECO:0008006" key="3">
    <source>
        <dbReference type="Google" id="ProtNLM"/>
    </source>
</evidence>